<dbReference type="InterPro" id="IPR010994">
    <property type="entry name" value="RuvA_2-like"/>
</dbReference>
<sequence length="366" mass="40497">MTEETRYQLALTLIPQIGDIVAKDLLADFESASAIFKAKITDLERTNGIGKVRANAIKYFSGFARATKEMEFMSRYHIQPLFITDPRYPQRLRHCIDAPIMLYYKGNADLNASRMVNVIGTRSPSPYGAEVCRQLVKDLAGLNVTIVSGLAYGIDVLAHKAAMDHHTPTIGILAHGLDRMYPPAHHAIAKQMLQQGGLLTDFMSGTQPDKQNFPRRNRIVAGMCDATIVIESGEKGGSLITADIASSYNRDVAAIPGRINDERSSGCLQLIKTHKAALITSAQDLVDLMGWDKQPGAPIIRQKEIFIDLNSEEQRVVDLFQHKKQLHIDEIYRTCQLPGSQLATTLLNLEIQAVIKALPGNCYILT</sequence>
<dbReference type="InterPro" id="IPR003488">
    <property type="entry name" value="DprA"/>
</dbReference>
<feature type="domain" description="DprA winged helix" evidence="3">
    <location>
        <begin position="308"/>
        <end position="361"/>
    </location>
</feature>
<evidence type="ECO:0000313" key="5">
    <source>
        <dbReference type="Proteomes" id="UP001162741"/>
    </source>
</evidence>
<accession>A0ABY6J4G5</accession>
<protein>
    <submittedName>
        <fullName evidence="4">DNA-processing protein DprA</fullName>
    </submittedName>
</protein>
<organism evidence="4 5">
    <name type="scientific">Chitinophaga horti</name>
    <dbReference type="NCBI Taxonomy" id="2920382"/>
    <lineage>
        <taxon>Bacteria</taxon>
        <taxon>Pseudomonadati</taxon>
        <taxon>Bacteroidota</taxon>
        <taxon>Chitinophagia</taxon>
        <taxon>Chitinophagales</taxon>
        <taxon>Chitinophagaceae</taxon>
        <taxon>Chitinophaga</taxon>
    </lineage>
</organism>
<evidence type="ECO:0000259" key="2">
    <source>
        <dbReference type="Pfam" id="PF02481"/>
    </source>
</evidence>
<evidence type="ECO:0000256" key="1">
    <source>
        <dbReference type="ARBA" id="ARBA00006525"/>
    </source>
</evidence>
<dbReference type="SUPFAM" id="SSF47781">
    <property type="entry name" value="RuvA domain 2-like"/>
    <property type="match status" value="1"/>
</dbReference>
<reference evidence="4" key="1">
    <citation type="submission" date="2022-10" db="EMBL/GenBank/DDBJ databases">
        <title>Chitinophaga sp. nov., isolated from soil.</title>
        <authorList>
            <person name="Jeon C.O."/>
        </authorList>
    </citation>
    <scope>NUCLEOTIDE SEQUENCE</scope>
    <source>
        <strain evidence="4">R8</strain>
    </source>
</reference>
<dbReference type="SUPFAM" id="SSF102405">
    <property type="entry name" value="MCP/YpsA-like"/>
    <property type="match status" value="1"/>
</dbReference>
<comment type="similarity">
    <text evidence="1">Belongs to the DprA/Smf family.</text>
</comment>
<dbReference type="Proteomes" id="UP001162741">
    <property type="component" value="Chromosome"/>
</dbReference>
<dbReference type="Gene3D" id="1.10.10.10">
    <property type="entry name" value="Winged helix-like DNA-binding domain superfamily/Winged helix DNA-binding domain"/>
    <property type="match status" value="1"/>
</dbReference>
<evidence type="ECO:0000313" key="4">
    <source>
        <dbReference type="EMBL" id="UYQ93517.1"/>
    </source>
</evidence>
<keyword evidence="5" id="KW-1185">Reference proteome</keyword>
<dbReference type="InterPro" id="IPR057666">
    <property type="entry name" value="DrpA_SLOG"/>
</dbReference>
<dbReference type="Gene3D" id="3.40.50.450">
    <property type="match status" value="1"/>
</dbReference>
<evidence type="ECO:0000259" key="3">
    <source>
        <dbReference type="Pfam" id="PF17782"/>
    </source>
</evidence>
<name>A0ABY6J4G5_9BACT</name>
<dbReference type="RefSeq" id="WP_264281581.1">
    <property type="nucleotide sequence ID" value="NZ_CP107006.1"/>
</dbReference>
<feature type="domain" description="Smf/DprA SLOG" evidence="2">
    <location>
        <begin position="81"/>
        <end position="288"/>
    </location>
</feature>
<gene>
    <name evidence="4" type="primary">dprA</name>
    <name evidence="4" type="ORF">MKQ68_00185</name>
</gene>
<dbReference type="NCBIfam" id="TIGR00732">
    <property type="entry name" value="dprA"/>
    <property type="match status" value="1"/>
</dbReference>
<dbReference type="PANTHER" id="PTHR43022:SF1">
    <property type="entry name" value="PROTEIN SMF"/>
    <property type="match status" value="1"/>
</dbReference>
<dbReference type="EMBL" id="CP107006">
    <property type="protein sequence ID" value="UYQ93517.1"/>
    <property type="molecule type" value="Genomic_DNA"/>
</dbReference>
<dbReference type="Pfam" id="PF17782">
    <property type="entry name" value="WHD_DprA"/>
    <property type="match status" value="1"/>
</dbReference>
<dbReference type="PANTHER" id="PTHR43022">
    <property type="entry name" value="PROTEIN SMF"/>
    <property type="match status" value="1"/>
</dbReference>
<dbReference type="InterPro" id="IPR041614">
    <property type="entry name" value="DprA_WH"/>
</dbReference>
<dbReference type="Pfam" id="PF02481">
    <property type="entry name" value="DNA_processg_A"/>
    <property type="match status" value="1"/>
</dbReference>
<dbReference type="InterPro" id="IPR036388">
    <property type="entry name" value="WH-like_DNA-bd_sf"/>
</dbReference>
<proteinExistence type="inferred from homology"/>